<dbReference type="InterPro" id="IPR036165">
    <property type="entry name" value="YefM-like_sf"/>
</dbReference>
<dbReference type="InterPro" id="IPR051416">
    <property type="entry name" value="phD-YefM_TA_antitoxins"/>
</dbReference>
<comment type="function">
    <text evidence="2">Antitoxin component of a type II toxin-antitoxin (TA) system.</text>
</comment>
<dbReference type="NCBIfam" id="TIGR01552">
    <property type="entry name" value="phd_fam"/>
    <property type="match status" value="1"/>
</dbReference>
<dbReference type="SUPFAM" id="SSF143120">
    <property type="entry name" value="YefM-like"/>
    <property type="match status" value="1"/>
</dbReference>
<dbReference type="Gene3D" id="3.40.1620.10">
    <property type="entry name" value="YefM-like domain"/>
    <property type="match status" value="1"/>
</dbReference>
<protein>
    <recommendedName>
        <fullName evidence="2">Antitoxin</fullName>
    </recommendedName>
</protein>
<dbReference type="InterPro" id="IPR006442">
    <property type="entry name" value="Antitoxin_Phd/YefM"/>
</dbReference>
<sequence>MSDVSIRELRNQGGEVVDRAARGEEITITRAGRPVATLRPVAPAALTAEVLLARWSTLPAGDPEALRRDLDVVLDATL</sequence>
<dbReference type="PANTHER" id="PTHR35377:SF5">
    <property type="entry name" value="ANTITOXIN VAPB46"/>
    <property type="match status" value="1"/>
</dbReference>
<accession>A0A6J4TIM2</accession>
<evidence type="ECO:0000256" key="2">
    <source>
        <dbReference type="RuleBase" id="RU362080"/>
    </source>
</evidence>
<organism evidence="3">
    <name type="scientific">uncultured Solirubrobacteraceae bacterium</name>
    <dbReference type="NCBI Taxonomy" id="1162706"/>
    <lineage>
        <taxon>Bacteria</taxon>
        <taxon>Bacillati</taxon>
        <taxon>Actinomycetota</taxon>
        <taxon>Thermoleophilia</taxon>
        <taxon>Solirubrobacterales</taxon>
        <taxon>Solirubrobacteraceae</taxon>
        <taxon>environmental samples</taxon>
    </lineage>
</organism>
<evidence type="ECO:0000256" key="1">
    <source>
        <dbReference type="ARBA" id="ARBA00009981"/>
    </source>
</evidence>
<evidence type="ECO:0000313" key="3">
    <source>
        <dbReference type="EMBL" id="CAA9523554.1"/>
    </source>
</evidence>
<name>A0A6J4TIM2_9ACTN</name>
<dbReference type="AlphaFoldDB" id="A0A6J4TIM2"/>
<dbReference type="GO" id="GO:0097351">
    <property type="term" value="F:toxin sequestering activity"/>
    <property type="evidence" value="ECO:0007669"/>
    <property type="project" value="TreeGrafter"/>
</dbReference>
<dbReference type="EMBL" id="CADCVR010000108">
    <property type="protein sequence ID" value="CAA9523554.1"/>
    <property type="molecule type" value="Genomic_DNA"/>
</dbReference>
<gene>
    <name evidence="3" type="ORF">AVDCRST_MAG53-3478</name>
</gene>
<comment type="similarity">
    <text evidence="1 2">Belongs to the phD/YefM antitoxin family.</text>
</comment>
<dbReference type="PANTHER" id="PTHR35377">
    <property type="entry name" value="ANTITOXIN VAPB49-RELATED-RELATED"/>
    <property type="match status" value="1"/>
</dbReference>
<dbReference type="Pfam" id="PF02604">
    <property type="entry name" value="PhdYeFM_antitox"/>
    <property type="match status" value="1"/>
</dbReference>
<reference evidence="3" key="1">
    <citation type="submission" date="2020-02" db="EMBL/GenBank/DDBJ databases">
        <authorList>
            <person name="Meier V. D."/>
        </authorList>
    </citation>
    <scope>NUCLEOTIDE SEQUENCE</scope>
    <source>
        <strain evidence="3">AVDCRST_MAG53</strain>
    </source>
</reference>
<proteinExistence type="inferred from homology"/>